<keyword evidence="12" id="KW-0418">Kinase</keyword>
<dbReference type="GO" id="GO:0005886">
    <property type="term" value="C:plasma membrane"/>
    <property type="evidence" value="ECO:0007669"/>
    <property type="project" value="UniProtKB-SubCell"/>
</dbReference>
<protein>
    <recommendedName>
        <fullName evidence="4">non-specific serine/threonine protein kinase</fullName>
        <ecNumber evidence="4">2.7.11.1</ecNumber>
    </recommendedName>
</protein>
<name>M8D1R1_AEGTA</name>
<evidence type="ECO:0000256" key="11">
    <source>
        <dbReference type="ARBA" id="ARBA00022741"/>
    </source>
</evidence>
<dbReference type="InterPro" id="IPR001220">
    <property type="entry name" value="Legume_lectin_dom"/>
</dbReference>
<evidence type="ECO:0000256" key="19">
    <source>
        <dbReference type="ARBA" id="ARBA00048977"/>
    </source>
</evidence>
<evidence type="ECO:0000313" key="21">
    <source>
        <dbReference type="EnsemblPlants" id="EMT30166"/>
    </source>
</evidence>
<dbReference type="InterPro" id="IPR013320">
    <property type="entry name" value="ConA-like_dom_sf"/>
</dbReference>
<evidence type="ECO:0000256" key="3">
    <source>
        <dbReference type="ARBA" id="ARBA00010217"/>
    </source>
</evidence>
<dbReference type="GO" id="GO:0030246">
    <property type="term" value="F:carbohydrate binding"/>
    <property type="evidence" value="ECO:0007669"/>
    <property type="project" value="UniProtKB-KW"/>
</dbReference>
<dbReference type="FunFam" id="2.60.120.200:FF:000051">
    <property type="entry name" value="L-type lectin-domain containing receptor kinase V.9"/>
    <property type="match status" value="1"/>
</dbReference>
<keyword evidence="5" id="KW-1003">Cell membrane</keyword>
<evidence type="ECO:0000256" key="16">
    <source>
        <dbReference type="ARBA" id="ARBA00023170"/>
    </source>
</evidence>
<evidence type="ECO:0000256" key="10">
    <source>
        <dbReference type="ARBA" id="ARBA00022734"/>
    </source>
</evidence>
<comment type="catalytic activity">
    <reaction evidence="19">
        <text>L-seryl-[protein] + ATP = O-phospho-L-seryl-[protein] + ADP + H(+)</text>
        <dbReference type="Rhea" id="RHEA:17989"/>
        <dbReference type="Rhea" id="RHEA-COMP:9863"/>
        <dbReference type="Rhea" id="RHEA-COMP:11604"/>
        <dbReference type="ChEBI" id="CHEBI:15378"/>
        <dbReference type="ChEBI" id="CHEBI:29999"/>
        <dbReference type="ChEBI" id="CHEBI:30616"/>
        <dbReference type="ChEBI" id="CHEBI:83421"/>
        <dbReference type="ChEBI" id="CHEBI:456216"/>
        <dbReference type="EC" id="2.7.11.1"/>
    </reaction>
    <physiologicalReaction direction="left-to-right" evidence="19">
        <dbReference type="Rhea" id="RHEA:17990"/>
    </physiologicalReaction>
</comment>
<sequence length="719" mass="79632">MSYFQAAYDGRRHTVPQKKTTSALREERSSTVQPRQLGLDVQHNPLMSRMKLICFLLLGAVGLGALDLVASLVDDQFVYSGFAGAGLTLDGSATVTPSGLLELTNGSLQLKGHAFHPTPLRFRELPNGTVRSFAASFVFGILSAYPDMSAHGIVFVVAPTTDFSTALASQYLGLVNVQNNGHESNRIFAVELDTLQQDEFRDINDNHVGVDINGLVSLQSSNAGYYVGGDKERFENLTLISHEAMQVWIDYDAGTNRINVALAPLGVAKPARPLMSATYNLSSVITSTAYVGFSSATGSFDSRHYVLGCSFRMGSTTAPAMDIAKLPTLPREIPKVRSKVLQIVLPITSAAVVLALGTVVVLLLRRRRRYTELREDWEVEFGPHRFPFKDLHHATQGFNSKNLLGVGGFGRVYRGVLPDCNMEIAVKRVSHDSRQGVKEFIAEVVSLGRLQHCNLVRLLGYCRRKGELLLVYEHMPNGSLDKHLYGHQDDKPTLNWAQRFQIIKGIASGLLYLHEEWERVVVHRDIKASNVLLDDKMNGRLGDFGLARLYDHGTDPQSTHVVGTIGYIAPELGRTSKASPLTDVFAFGTFLLEVTCGRRPIFQDPRGNQVMLVDWVLEHWRRESLADAVDTKLRGDYNIDEACLVLQLGLSCSHPFVNARPNMRQVMQYLSNEVPLPQLMSTKMSFHTLAMMQNEGFDSYIQSSYSFSKASVSTTCVLS</sequence>
<keyword evidence="6" id="KW-0723">Serine/threonine-protein kinase</keyword>
<dbReference type="Gene3D" id="2.60.120.200">
    <property type="match status" value="1"/>
</dbReference>
<dbReference type="CDD" id="cd14066">
    <property type="entry name" value="STKc_IRAK"/>
    <property type="match status" value="1"/>
</dbReference>
<dbReference type="GO" id="GO:0004674">
    <property type="term" value="F:protein serine/threonine kinase activity"/>
    <property type="evidence" value="ECO:0007669"/>
    <property type="project" value="UniProtKB-KW"/>
</dbReference>
<evidence type="ECO:0000256" key="12">
    <source>
        <dbReference type="ARBA" id="ARBA00022777"/>
    </source>
</evidence>
<dbReference type="AlphaFoldDB" id="M8D1R1"/>
<dbReference type="FunFam" id="1.10.510.10:FF:000517">
    <property type="entry name" value="Putative receptor kinase Lecrk"/>
    <property type="match status" value="1"/>
</dbReference>
<dbReference type="PROSITE" id="PS50011">
    <property type="entry name" value="PROTEIN_KINASE_DOM"/>
    <property type="match status" value="1"/>
</dbReference>
<keyword evidence="7" id="KW-0808">Transferase</keyword>
<keyword evidence="8" id="KW-0812">Transmembrane</keyword>
<keyword evidence="11" id="KW-0547">Nucleotide-binding</keyword>
<dbReference type="Gene3D" id="1.10.510.10">
    <property type="entry name" value="Transferase(Phosphotransferase) domain 1"/>
    <property type="match status" value="1"/>
</dbReference>
<dbReference type="Gene3D" id="3.30.200.20">
    <property type="entry name" value="Phosphorylase Kinase, domain 1"/>
    <property type="match status" value="1"/>
</dbReference>
<dbReference type="CDD" id="cd06899">
    <property type="entry name" value="lectin_legume_LecRK_Arcelin_ConA"/>
    <property type="match status" value="1"/>
</dbReference>
<keyword evidence="13" id="KW-0067">ATP-binding</keyword>
<dbReference type="EnsemblPlants" id="EMT30166">
    <property type="protein sequence ID" value="EMT30166"/>
    <property type="gene ID" value="F775_04762"/>
</dbReference>
<evidence type="ECO:0000256" key="8">
    <source>
        <dbReference type="ARBA" id="ARBA00022692"/>
    </source>
</evidence>
<dbReference type="InterPro" id="IPR008271">
    <property type="entry name" value="Ser/Thr_kinase_AS"/>
</dbReference>
<evidence type="ECO:0000256" key="15">
    <source>
        <dbReference type="ARBA" id="ARBA00023136"/>
    </source>
</evidence>
<comment type="similarity">
    <text evidence="2">In the N-terminal section; belongs to the leguminous lectin family.</text>
</comment>
<reference evidence="21" key="1">
    <citation type="submission" date="2015-06" db="UniProtKB">
        <authorList>
            <consortium name="EnsemblPlants"/>
        </authorList>
    </citation>
    <scope>IDENTIFICATION</scope>
</reference>
<dbReference type="InterPro" id="IPR011009">
    <property type="entry name" value="Kinase-like_dom_sf"/>
</dbReference>
<dbReference type="InterPro" id="IPR000719">
    <property type="entry name" value="Prot_kinase_dom"/>
</dbReference>
<comment type="subcellular location">
    <subcellularLocation>
        <location evidence="1">Cell membrane</location>
        <topology evidence="1">Single-pass type I membrane protein</topology>
    </subcellularLocation>
</comment>
<dbReference type="InterPro" id="IPR017441">
    <property type="entry name" value="Protein_kinase_ATP_BS"/>
</dbReference>
<proteinExistence type="inferred from homology"/>
<comment type="catalytic activity">
    <reaction evidence="18">
        <text>L-threonyl-[protein] + ATP = O-phospho-L-threonyl-[protein] + ADP + H(+)</text>
        <dbReference type="Rhea" id="RHEA:46608"/>
        <dbReference type="Rhea" id="RHEA-COMP:11060"/>
        <dbReference type="Rhea" id="RHEA-COMP:11605"/>
        <dbReference type="ChEBI" id="CHEBI:15378"/>
        <dbReference type="ChEBI" id="CHEBI:30013"/>
        <dbReference type="ChEBI" id="CHEBI:30616"/>
        <dbReference type="ChEBI" id="CHEBI:61977"/>
        <dbReference type="ChEBI" id="CHEBI:456216"/>
        <dbReference type="EC" id="2.7.11.1"/>
    </reaction>
    <physiologicalReaction direction="left-to-right" evidence="18">
        <dbReference type="Rhea" id="RHEA:46609"/>
    </physiologicalReaction>
</comment>
<dbReference type="PANTHER" id="PTHR27007">
    <property type="match status" value="1"/>
</dbReference>
<evidence type="ECO:0000256" key="4">
    <source>
        <dbReference type="ARBA" id="ARBA00012513"/>
    </source>
</evidence>
<evidence type="ECO:0000256" key="7">
    <source>
        <dbReference type="ARBA" id="ARBA00022679"/>
    </source>
</evidence>
<feature type="domain" description="Protein kinase" evidence="20">
    <location>
        <begin position="398"/>
        <end position="657"/>
    </location>
</feature>
<keyword evidence="14" id="KW-1133">Transmembrane helix</keyword>
<keyword evidence="15" id="KW-0472">Membrane</keyword>
<dbReference type="EC" id="2.7.11.1" evidence="4"/>
<dbReference type="GO" id="GO:1901001">
    <property type="term" value="P:negative regulation of response to salt stress"/>
    <property type="evidence" value="ECO:0007669"/>
    <property type="project" value="UniProtKB-ARBA"/>
</dbReference>
<dbReference type="InterPro" id="IPR050528">
    <property type="entry name" value="L-type_Lectin-RKs"/>
</dbReference>
<evidence type="ECO:0000256" key="2">
    <source>
        <dbReference type="ARBA" id="ARBA00008536"/>
    </source>
</evidence>
<keyword evidence="16" id="KW-0675">Receptor</keyword>
<organism evidence="21">
    <name type="scientific">Aegilops tauschii</name>
    <name type="common">Tausch's goatgrass</name>
    <name type="synonym">Aegilops squarrosa</name>
    <dbReference type="NCBI Taxonomy" id="37682"/>
    <lineage>
        <taxon>Eukaryota</taxon>
        <taxon>Viridiplantae</taxon>
        <taxon>Streptophyta</taxon>
        <taxon>Embryophyta</taxon>
        <taxon>Tracheophyta</taxon>
        <taxon>Spermatophyta</taxon>
        <taxon>Magnoliopsida</taxon>
        <taxon>Liliopsida</taxon>
        <taxon>Poales</taxon>
        <taxon>Poaceae</taxon>
        <taxon>BOP clade</taxon>
        <taxon>Pooideae</taxon>
        <taxon>Triticodae</taxon>
        <taxon>Triticeae</taxon>
        <taxon>Triticinae</taxon>
        <taxon>Aegilops</taxon>
    </lineage>
</organism>
<dbReference type="PROSITE" id="PS00107">
    <property type="entry name" value="PROTEIN_KINASE_ATP"/>
    <property type="match status" value="1"/>
</dbReference>
<evidence type="ECO:0000256" key="5">
    <source>
        <dbReference type="ARBA" id="ARBA00022475"/>
    </source>
</evidence>
<dbReference type="FunFam" id="3.30.200.20:FF:000112">
    <property type="entry name" value="Lectin-domain containing receptor kinase A4.3"/>
    <property type="match status" value="1"/>
</dbReference>
<dbReference type="OMA" id="MCSHPFV"/>
<keyword evidence="17" id="KW-0325">Glycoprotein</keyword>
<evidence type="ECO:0000256" key="14">
    <source>
        <dbReference type="ARBA" id="ARBA00022989"/>
    </source>
</evidence>
<dbReference type="Pfam" id="PF00139">
    <property type="entry name" value="Lectin_legB"/>
    <property type="match status" value="1"/>
</dbReference>
<dbReference type="Pfam" id="PF00069">
    <property type="entry name" value="Pkinase"/>
    <property type="match status" value="1"/>
</dbReference>
<evidence type="ECO:0000256" key="9">
    <source>
        <dbReference type="ARBA" id="ARBA00022729"/>
    </source>
</evidence>
<dbReference type="PROSITE" id="PS00108">
    <property type="entry name" value="PROTEIN_KINASE_ST"/>
    <property type="match status" value="1"/>
</dbReference>
<keyword evidence="10" id="KW-0430">Lectin</keyword>
<dbReference type="SMART" id="SM00220">
    <property type="entry name" value="S_TKc"/>
    <property type="match status" value="1"/>
</dbReference>
<evidence type="ECO:0000256" key="1">
    <source>
        <dbReference type="ARBA" id="ARBA00004251"/>
    </source>
</evidence>
<accession>M8D1R1</accession>
<comment type="similarity">
    <text evidence="3">In the C-terminal section; belongs to the protein kinase superfamily. Ser/Thr protein kinase family.</text>
</comment>
<evidence type="ECO:0000256" key="6">
    <source>
        <dbReference type="ARBA" id="ARBA00022527"/>
    </source>
</evidence>
<keyword evidence="9" id="KW-0732">Signal</keyword>
<evidence type="ECO:0000256" key="17">
    <source>
        <dbReference type="ARBA" id="ARBA00023180"/>
    </source>
</evidence>
<dbReference type="SUPFAM" id="SSF49899">
    <property type="entry name" value="Concanavalin A-like lectins/glucanases"/>
    <property type="match status" value="1"/>
</dbReference>
<dbReference type="GO" id="GO:0005524">
    <property type="term" value="F:ATP binding"/>
    <property type="evidence" value="ECO:0007669"/>
    <property type="project" value="UniProtKB-UniRule"/>
</dbReference>
<evidence type="ECO:0000256" key="13">
    <source>
        <dbReference type="ARBA" id="ARBA00022840"/>
    </source>
</evidence>
<dbReference type="SUPFAM" id="SSF56112">
    <property type="entry name" value="Protein kinase-like (PK-like)"/>
    <property type="match status" value="1"/>
</dbReference>
<evidence type="ECO:0000259" key="20">
    <source>
        <dbReference type="PROSITE" id="PS50011"/>
    </source>
</evidence>
<evidence type="ECO:0000256" key="18">
    <source>
        <dbReference type="ARBA" id="ARBA00048659"/>
    </source>
</evidence>